<organism evidence="2 3">
    <name type="scientific">Actinophytocola algeriensis</name>
    <dbReference type="NCBI Taxonomy" id="1768010"/>
    <lineage>
        <taxon>Bacteria</taxon>
        <taxon>Bacillati</taxon>
        <taxon>Actinomycetota</taxon>
        <taxon>Actinomycetes</taxon>
        <taxon>Pseudonocardiales</taxon>
        <taxon>Pseudonocardiaceae</taxon>
    </lineage>
</organism>
<gene>
    <name evidence="2" type="ORF">FHR82_000332</name>
</gene>
<name>A0A7W7VBL7_9PSEU</name>
<dbReference type="Proteomes" id="UP000520767">
    <property type="component" value="Unassembled WGS sequence"/>
</dbReference>
<keyword evidence="3" id="KW-1185">Reference proteome</keyword>
<evidence type="ECO:0000313" key="3">
    <source>
        <dbReference type="Proteomes" id="UP000520767"/>
    </source>
</evidence>
<feature type="region of interest" description="Disordered" evidence="1">
    <location>
        <begin position="1"/>
        <end position="69"/>
    </location>
</feature>
<comment type="caution">
    <text evidence="2">The sequence shown here is derived from an EMBL/GenBank/DDBJ whole genome shotgun (WGS) entry which is preliminary data.</text>
</comment>
<evidence type="ECO:0008006" key="4">
    <source>
        <dbReference type="Google" id="ProtNLM"/>
    </source>
</evidence>
<dbReference type="RefSeq" id="WP_184808419.1">
    <property type="nucleotide sequence ID" value="NZ_JACHJQ010000001.1"/>
</dbReference>
<accession>A0A7W7VBL7</accession>
<feature type="compositionally biased region" description="Basic and acidic residues" evidence="1">
    <location>
        <begin position="21"/>
        <end position="53"/>
    </location>
</feature>
<evidence type="ECO:0000256" key="1">
    <source>
        <dbReference type="SAM" id="MobiDB-lite"/>
    </source>
</evidence>
<dbReference type="InterPro" id="IPR035172">
    <property type="entry name" value="DUF5302"/>
</dbReference>
<protein>
    <recommendedName>
        <fullName evidence="4">DUF5302 domain-containing protein</fullName>
    </recommendedName>
</protein>
<evidence type="ECO:0000313" key="2">
    <source>
        <dbReference type="EMBL" id="MBB4904122.1"/>
    </source>
</evidence>
<sequence length="69" mass="7571">MPDKPESTSVPESAEAEPEQEDVKAAFRAALERKQAQNRKGQEHADARSKVDNAHGPAAAKRTFRRKSG</sequence>
<dbReference type="Pfam" id="PF17227">
    <property type="entry name" value="DUF5302"/>
    <property type="match status" value="1"/>
</dbReference>
<dbReference type="EMBL" id="JACHJQ010000001">
    <property type="protein sequence ID" value="MBB4904122.1"/>
    <property type="molecule type" value="Genomic_DNA"/>
</dbReference>
<reference evidence="2 3" key="1">
    <citation type="submission" date="2020-08" db="EMBL/GenBank/DDBJ databases">
        <title>Genomic Encyclopedia of Type Strains, Phase III (KMG-III): the genomes of soil and plant-associated and newly described type strains.</title>
        <authorList>
            <person name="Whitman W."/>
        </authorList>
    </citation>
    <scope>NUCLEOTIDE SEQUENCE [LARGE SCALE GENOMIC DNA]</scope>
    <source>
        <strain evidence="2 3">CECT 8960</strain>
    </source>
</reference>
<dbReference type="AlphaFoldDB" id="A0A7W7VBL7"/>
<proteinExistence type="predicted"/>